<keyword evidence="1" id="KW-0378">Hydrolase</keyword>
<feature type="chain" id="PRO_5012245028" evidence="5">
    <location>
        <begin position="35"/>
        <end position="392"/>
    </location>
</feature>
<proteinExistence type="predicted"/>
<dbReference type="InterPro" id="IPR013783">
    <property type="entry name" value="Ig-like_fold"/>
</dbReference>
<dbReference type="OrthoDB" id="5186542at2"/>
<dbReference type="SMART" id="SM00060">
    <property type="entry name" value="FN3"/>
    <property type="match status" value="2"/>
</dbReference>
<sequence>MQFTSSPRRALGILAAGTIGLSSALLGVAGVASATPGGAVATDAEVAAALSVPAAPQYLEVDGVGDGTLDVSFLVGFYDADVESPTTGYEVSTDNGSTWAPLTTTTPYGNNEHEGTVSGLTNKTTYTVIVRATSAAGPSANSNSDTGTPAKPVGAPVGLTVTTSPGKVTASWTAPTVAGSYEVDGYVASIFQGEMGDLLCATTAAVVTCTGDADFGTEWQIAVVAIDTEGNAGVRSAPVATGVIPFPAAVPASDGPLTPVAGSSDKVVAGTSMTVTGSGYEPGSTVTVLIYSSPQILTTVVADSSGNFTATVTVPAGIAPGQHTLVASGYDTNGDYRFTTMSVTVSAAGVATVATPKLAATGADVTVPALGGIAVLGLGAGLIAVARRRTNA</sequence>
<accession>A0A286GXI1</accession>
<feature type="domain" description="Fibronectin type-III" evidence="6">
    <location>
        <begin position="55"/>
        <end position="153"/>
    </location>
</feature>
<evidence type="ECO:0000313" key="7">
    <source>
        <dbReference type="EMBL" id="SOE00233.1"/>
    </source>
</evidence>
<reference evidence="8" key="1">
    <citation type="submission" date="2017-09" db="EMBL/GenBank/DDBJ databases">
        <authorList>
            <person name="Varghese N."/>
            <person name="Submissions S."/>
        </authorList>
    </citation>
    <scope>NUCLEOTIDE SEQUENCE [LARGE SCALE GENOMIC DNA]</scope>
    <source>
        <strain evidence="8">DSM 44270</strain>
    </source>
</reference>
<protein>
    <submittedName>
        <fullName evidence="7">Fibronectin type III domain-containing protein</fullName>
    </submittedName>
</protein>
<keyword evidence="5" id="KW-0732">Signal</keyword>
<dbReference type="EMBL" id="OCNK01000003">
    <property type="protein sequence ID" value="SOE00233.1"/>
    <property type="molecule type" value="Genomic_DNA"/>
</dbReference>
<keyword evidence="4" id="KW-0812">Transmembrane</keyword>
<dbReference type="Proteomes" id="UP000219482">
    <property type="component" value="Unassembled WGS sequence"/>
</dbReference>
<feature type="signal peptide" evidence="5">
    <location>
        <begin position="1"/>
        <end position="34"/>
    </location>
</feature>
<evidence type="ECO:0000256" key="4">
    <source>
        <dbReference type="SAM" id="Phobius"/>
    </source>
</evidence>
<gene>
    <name evidence="7" type="ORF">SAMN06272739_2478</name>
</gene>
<dbReference type="InterPro" id="IPR036116">
    <property type="entry name" value="FN3_sf"/>
</dbReference>
<dbReference type="SUPFAM" id="SSF49265">
    <property type="entry name" value="Fibronectin type III"/>
    <property type="match status" value="1"/>
</dbReference>
<keyword evidence="1" id="KW-0326">Glycosidase</keyword>
<feature type="compositionally biased region" description="Polar residues" evidence="3">
    <location>
        <begin position="85"/>
        <end position="109"/>
    </location>
</feature>
<dbReference type="CDD" id="cd00063">
    <property type="entry name" value="FN3"/>
    <property type="match status" value="1"/>
</dbReference>
<dbReference type="RefSeq" id="WP_097184247.1">
    <property type="nucleotide sequence ID" value="NZ_OCNK01000003.1"/>
</dbReference>
<evidence type="ECO:0000256" key="2">
    <source>
        <dbReference type="ARBA" id="ARBA00023326"/>
    </source>
</evidence>
<feature type="transmembrane region" description="Helical" evidence="4">
    <location>
        <begin position="365"/>
        <end position="386"/>
    </location>
</feature>
<evidence type="ECO:0000259" key="6">
    <source>
        <dbReference type="PROSITE" id="PS50853"/>
    </source>
</evidence>
<feature type="region of interest" description="Disordered" evidence="3">
    <location>
        <begin position="85"/>
        <end position="117"/>
    </location>
</feature>
<dbReference type="GO" id="GO:0000272">
    <property type="term" value="P:polysaccharide catabolic process"/>
    <property type="evidence" value="ECO:0007669"/>
    <property type="project" value="UniProtKB-KW"/>
</dbReference>
<dbReference type="InterPro" id="IPR003961">
    <property type="entry name" value="FN3_dom"/>
</dbReference>
<dbReference type="AlphaFoldDB" id="A0A286GXI1"/>
<evidence type="ECO:0000256" key="5">
    <source>
        <dbReference type="SAM" id="SignalP"/>
    </source>
</evidence>
<evidence type="ECO:0000313" key="8">
    <source>
        <dbReference type="Proteomes" id="UP000219482"/>
    </source>
</evidence>
<keyword evidence="4" id="KW-0472">Membrane</keyword>
<dbReference type="Gene3D" id="2.60.40.10">
    <property type="entry name" value="Immunoglobulins"/>
    <property type="match status" value="2"/>
</dbReference>
<name>A0A286GXI1_9ACTN</name>
<organism evidence="7 8">
    <name type="scientific">Blastococcus haudaquaticus</name>
    <dbReference type="NCBI Taxonomy" id="1938745"/>
    <lineage>
        <taxon>Bacteria</taxon>
        <taxon>Bacillati</taxon>
        <taxon>Actinomycetota</taxon>
        <taxon>Actinomycetes</taxon>
        <taxon>Geodermatophilales</taxon>
        <taxon>Geodermatophilaceae</taxon>
        <taxon>Blastococcus</taxon>
    </lineage>
</organism>
<evidence type="ECO:0000256" key="1">
    <source>
        <dbReference type="ARBA" id="ARBA00023295"/>
    </source>
</evidence>
<keyword evidence="2" id="KW-0119">Carbohydrate metabolism</keyword>
<dbReference type="Pfam" id="PF00041">
    <property type="entry name" value="fn3"/>
    <property type="match status" value="1"/>
</dbReference>
<keyword evidence="8" id="KW-1185">Reference proteome</keyword>
<keyword evidence="2" id="KW-0624">Polysaccharide degradation</keyword>
<evidence type="ECO:0000256" key="3">
    <source>
        <dbReference type="SAM" id="MobiDB-lite"/>
    </source>
</evidence>
<dbReference type="PROSITE" id="PS50853">
    <property type="entry name" value="FN3"/>
    <property type="match status" value="1"/>
</dbReference>
<dbReference type="GO" id="GO:0016798">
    <property type="term" value="F:hydrolase activity, acting on glycosyl bonds"/>
    <property type="evidence" value="ECO:0007669"/>
    <property type="project" value="UniProtKB-KW"/>
</dbReference>
<keyword evidence="4" id="KW-1133">Transmembrane helix</keyword>